<evidence type="ECO:0000313" key="1">
    <source>
        <dbReference type="EMBL" id="GIY80085.1"/>
    </source>
</evidence>
<reference evidence="1 2" key="1">
    <citation type="submission" date="2021-06" db="EMBL/GenBank/DDBJ databases">
        <title>Caerostris extrusa draft genome.</title>
        <authorList>
            <person name="Kono N."/>
            <person name="Arakawa K."/>
        </authorList>
    </citation>
    <scope>NUCLEOTIDE SEQUENCE [LARGE SCALE GENOMIC DNA]</scope>
</reference>
<evidence type="ECO:0000313" key="2">
    <source>
        <dbReference type="Proteomes" id="UP001054945"/>
    </source>
</evidence>
<sequence>MAAKIIFPAPRKQNTTLKQYIVMACRAERIAKEKSKGVREKAYKEIQMVTKALKTCIPRTSDKPKYHVLRSSHIIWPVLRKELPRKKGTRKSIPGNTNGCCKFLLRKETETVAHMRVQKRTRNDFLYKKTARLSQDFVEFGRKCVECCCLMSV</sequence>
<dbReference type="Proteomes" id="UP001054945">
    <property type="component" value="Unassembled WGS sequence"/>
</dbReference>
<organism evidence="1 2">
    <name type="scientific">Caerostris extrusa</name>
    <name type="common">Bark spider</name>
    <name type="synonym">Caerostris bankana</name>
    <dbReference type="NCBI Taxonomy" id="172846"/>
    <lineage>
        <taxon>Eukaryota</taxon>
        <taxon>Metazoa</taxon>
        <taxon>Ecdysozoa</taxon>
        <taxon>Arthropoda</taxon>
        <taxon>Chelicerata</taxon>
        <taxon>Arachnida</taxon>
        <taxon>Araneae</taxon>
        <taxon>Araneomorphae</taxon>
        <taxon>Entelegynae</taxon>
        <taxon>Araneoidea</taxon>
        <taxon>Araneidae</taxon>
        <taxon>Caerostris</taxon>
    </lineage>
</organism>
<dbReference type="AlphaFoldDB" id="A0AAV4WFJ5"/>
<dbReference type="EMBL" id="BPLR01015964">
    <property type="protein sequence ID" value="GIY80085.1"/>
    <property type="molecule type" value="Genomic_DNA"/>
</dbReference>
<proteinExistence type="predicted"/>
<protein>
    <submittedName>
        <fullName evidence="1">Uncharacterized protein</fullName>
    </submittedName>
</protein>
<accession>A0AAV4WFJ5</accession>
<comment type="caution">
    <text evidence="1">The sequence shown here is derived from an EMBL/GenBank/DDBJ whole genome shotgun (WGS) entry which is preliminary data.</text>
</comment>
<gene>
    <name evidence="1" type="ORF">CEXT_564421</name>
</gene>
<name>A0AAV4WFJ5_CAEEX</name>
<keyword evidence="2" id="KW-1185">Reference proteome</keyword>